<evidence type="ECO:0000313" key="1">
    <source>
        <dbReference type="EMBL" id="RNB87064.1"/>
    </source>
</evidence>
<sequence>MGKKPAEWPILFFSNQEEWERWLEDNCDSADGVRLKLAKKQAAEPSLTYEEAVEGALCYGWIDSQKEALDETSWIQRFSPRGPKSIWSQINKEKAERLIASGRMREPGLRAVERARENGKWDAAYASQSKKEFPAEWESELAKHPRAQSFFETLDSRNRYAILFRIQTAKKEETRRQRIEQFVSMLEKGETIYGPTKKGR</sequence>
<keyword evidence="2" id="KW-1185">Reference proteome</keyword>
<name>A0A3M8DGA0_9BACL</name>
<proteinExistence type="predicted"/>
<comment type="caution">
    <text evidence="1">The sequence shown here is derived from an EMBL/GenBank/DDBJ whole genome shotgun (WGS) entry which is preliminary data.</text>
</comment>
<dbReference type="RefSeq" id="WP_122918762.1">
    <property type="nucleotide sequence ID" value="NZ_RHHQ01000012.1"/>
</dbReference>
<dbReference type="OrthoDB" id="9796999at2"/>
<dbReference type="AlphaFoldDB" id="A0A3M8DGA0"/>
<protein>
    <submittedName>
        <fullName evidence="1">Bacteriocin-protection protein</fullName>
    </submittedName>
</protein>
<organism evidence="1 2">
    <name type="scientific">Brevibacillus fluminis</name>
    <dbReference type="NCBI Taxonomy" id="511487"/>
    <lineage>
        <taxon>Bacteria</taxon>
        <taxon>Bacillati</taxon>
        <taxon>Bacillota</taxon>
        <taxon>Bacilli</taxon>
        <taxon>Bacillales</taxon>
        <taxon>Paenibacillaceae</taxon>
        <taxon>Brevibacillus</taxon>
    </lineage>
</organism>
<dbReference type="EMBL" id="RHHQ01000012">
    <property type="protein sequence ID" value="RNB87064.1"/>
    <property type="molecule type" value="Genomic_DNA"/>
</dbReference>
<gene>
    <name evidence="1" type="ORF">EDM56_15320</name>
</gene>
<accession>A0A3M8DGA0</accession>
<evidence type="ECO:0000313" key="2">
    <source>
        <dbReference type="Proteomes" id="UP000271031"/>
    </source>
</evidence>
<reference evidence="1 2" key="1">
    <citation type="submission" date="2018-10" db="EMBL/GenBank/DDBJ databases">
        <title>Phylogenomics of Brevibacillus.</title>
        <authorList>
            <person name="Dunlap C."/>
        </authorList>
    </citation>
    <scope>NUCLEOTIDE SEQUENCE [LARGE SCALE GENOMIC DNA]</scope>
    <source>
        <strain evidence="1 2">JCM 15716</strain>
    </source>
</reference>
<dbReference type="Pfam" id="PF13376">
    <property type="entry name" value="OmdA"/>
    <property type="match status" value="1"/>
</dbReference>
<dbReference type="Proteomes" id="UP000271031">
    <property type="component" value="Unassembled WGS sequence"/>
</dbReference>